<feature type="region of interest" description="Disordered" evidence="1">
    <location>
        <begin position="190"/>
        <end position="222"/>
    </location>
</feature>
<reference evidence="3 4" key="1">
    <citation type="submission" date="2018-08" db="EMBL/GenBank/DDBJ databases">
        <title>Sequencing the genomes of 1000 actinobacteria strains.</title>
        <authorList>
            <person name="Klenk H.-P."/>
        </authorList>
    </citation>
    <scope>NUCLEOTIDE SEQUENCE [LARGE SCALE GENOMIC DNA]</scope>
    <source>
        <strain evidence="3 4">DSM 44099</strain>
    </source>
</reference>
<organism evidence="3 4">
    <name type="scientific">Asanoa ferruginea</name>
    <dbReference type="NCBI Taxonomy" id="53367"/>
    <lineage>
        <taxon>Bacteria</taxon>
        <taxon>Bacillati</taxon>
        <taxon>Actinomycetota</taxon>
        <taxon>Actinomycetes</taxon>
        <taxon>Micromonosporales</taxon>
        <taxon>Micromonosporaceae</taxon>
        <taxon>Asanoa</taxon>
    </lineage>
</organism>
<keyword evidence="4" id="KW-1185">Reference proteome</keyword>
<evidence type="ECO:0000256" key="2">
    <source>
        <dbReference type="SAM" id="Phobius"/>
    </source>
</evidence>
<feature type="transmembrane region" description="Helical" evidence="2">
    <location>
        <begin position="154"/>
        <end position="178"/>
    </location>
</feature>
<dbReference type="AlphaFoldDB" id="A0A3D9ZGF4"/>
<feature type="transmembrane region" description="Helical" evidence="2">
    <location>
        <begin position="79"/>
        <end position="99"/>
    </location>
</feature>
<feature type="transmembrane region" description="Helical" evidence="2">
    <location>
        <begin position="21"/>
        <end position="40"/>
    </location>
</feature>
<keyword evidence="2" id="KW-1133">Transmembrane helix</keyword>
<protein>
    <submittedName>
        <fullName evidence="3">Uncharacterized protein</fullName>
    </submittedName>
</protein>
<evidence type="ECO:0000313" key="4">
    <source>
        <dbReference type="Proteomes" id="UP000256913"/>
    </source>
</evidence>
<accession>A0A3D9ZGF4</accession>
<evidence type="ECO:0000313" key="3">
    <source>
        <dbReference type="EMBL" id="REF96488.1"/>
    </source>
</evidence>
<comment type="caution">
    <text evidence="3">The sequence shown here is derived from an EMBL/GenBank/DDBJ whole genome shotgun (WGS) entry which is preliminary data.</text>
</comment>
<sequence>MSYPASPLVQQPVTTPRRRPGAVVGAGGVLLLMAFGSVLYGATGLALMPGIIDRFQAAAFTAGVTVDEIDSATRLLRGVPIAAAFVGVVGAVLLVVLAIGTLRGNSAVRVAAWVVCGVGLVGGGLAAVFGFAQRIGSWSDDAVIQALTAAHPGWWLWTSAVLSVLQALGYVVVALLLASPAANAYFRRTPSLPPGPTGSAPPPPPPVDPTDWQRPSTTPAAM</sequence>
<keyword evidence="2" id="KW-0472">Membrane</keyword>
<feature type="transmembrane region" description="Helical" evidence="2">
    <location>
        <begin position="111"/>
        <end position="134"/>
    </location>
</feature>
<proteinExistence type="predicted"/>
<feature type="compositionally biased region" description="Pro residues" evidence="1">
    <location>
        <begin position="191"/>
        <end position="208"/>
    </location>
</feature>
<name>A0A3D9ZGF4_9ACTN</name>
<evidence type="ECO:0000256" key="1">
    <source>
        <dbReference type="SAM" id="MobiDB-lite"/>
    </source>
</evidence>
<dbReference type="Proteomes" id="UP000256913">
    <property type="component" value="Unassembled WGS sequence"/>
</dbReference>
<gene>
    <name evidence="3" type="ORF">DFJ67_2470</name>
</gene>
<keyword evidence="2" id="KW-0812">Transmembrane</keyword>
<feature type="compositionally biased region" description="Polar residues" evidence="1">
    <location>
        <begin position="213"/>
        <end position="222"/>
    </location>
</feature>
<dbReference type="EMBL" id="QUMQ01000001">
    <property type="protein sequence ID" value="REF96488.1"/>
    <property type="molecule type" value="Genomic_DNA"/>
</dbReference>